<name>A0A370BTA0_ASPNG</name>
<dbReference type="AlphaFoldDB" id="A0A370BTA0"/>
<evidence type="ECO:0000313" key="3">
    <source>
        <dbReference type="Proteomes" id="UP000253845"/>
    </source>
</evidence>
<protein>
    <submittedName>
        <fullName evidence="2">Uncharacterized protein</fullName>
    </submittedName>
</protein>
<organism evidence="2 3">
    <name type="scientific">Aspergillus niger ATCC 13496</name>
    <dbReference type="NCBI Taxonomy" id="1353008"/>
    <lineage>
        <taxon>Eukaryota</taxon>
        <taxon>Fungi</taxon>
        <taxon>Dikarya</taxon>
        <taxon>Ascomycota</taxon>
        <taxon>Pezizomycotina</taxon>
        <taxon>Eurotiomycetes</taxon>
        <taxon>Eurotiomycetidae</taxon>
        <taxon>Eurotiales</taxon>
        <taxon>Aspergillaceae</taxon>
        <taxon>Aspergillus</taxon>
        <taxon>Aspergillus subgen. Circumdati</taxon>
    </lineage>
</organism>
<evidence type="ECO:0000313" key="2">
    <source>
        <dbReference type="EMBL" id="RDH18764.1"/>
    </source>
</evidence>
<dbReference type="VEuPathDB" id="FungiDB:M747DRAFT_72215"/>
<keyword evidence="1" id="KW-0472">Membrane</keyword>
<dbReference type="Proteomes" id="UP000253845">
    <property type="component" value="Unassembled WGS sequence"/>
</dbReference>
<keyword evidence="1" id="KW-0812">Transmembrane</keyword>
<reference evidence="2 3" key="1">
    <citation type="submission" date="2018-07" db="EMBL/GenBank/DDBJ databases">
        <title>Section-level genome sequencing of Aspergillus section Nigri to investigate inter- and intra-species variation.</title>
        <authorList>
            <consortium name="DOE Joint Genome Institute"/>
            <person name="Vesth T.C."/>
            <person name="Nybo J.L."/>
            <person name="Theobald S."/>
            <person name="Frisvad J.C."/>
            <person name="Larsen T.O."/>
            <person name="Nielsen K.F."/>
            <person name="Hoof J.B."/>
            <person name="Brandl J."/>
            <person name="Salamov A."/>
            <person name="Riley R."/>
            <person name="Gladden J.M."/>
            <person name="Phatale P."/>
            <person name="Nielsen M.T."/>
            <person name="Lyhne E.K."/>
            <person name="Kogle M.E."/>
            <person name="Strasser K."/>
            <person name="McDonnell E."/>
            <person name="Barry K."/>
            <person name="Clum A."/>
            <person name="Chen C."/>
            <person name="Nolan M."/>
            <person name="Sandor L."/>
            <person name="Kuo A."/>
            <person name="Lipzen A."/>
            <person name="Hainaut M."/>
            <person name="Drula E."/>
            <person name="Tsang A."/>
            <person name="Magnuson J.K."/>
            <person name="Henrissat B."/>
            <person name="Wiebenga A."/>
            <person name="Simmons B.A."/>
            <person name="Makela M.R."/>
            <person name="De vries R.P."/>
            <person name="Grigoriev I.V."/>
            <person name="Mortensen U.H."/>
            <person name="Baker S.E."/>
            <person name="Andersen M.R."/>
        </authorList>
    </citation>
    <scope>NUCLEOTIDE SEQUENCE [LARGE SCALE GENOMIC DNA]</scope>
    <source>
        <strain evidence="2 3">ATCC 13496</strain>
    </source>
</reference>
<proteinExistence type="predicted"/>
<evidence type="ECO:0000256" key="1">
    <source>
        <dbReference type="SAM" id="Phobius"/>
    </source>
</evidence>
<feature type="transmembrane region" description="Helical" evidence="1">
    <location>
        <begin position="56"/>
        <end position="79"/>
    </location>
</feature>
<accession>A0A370BTA0</accession>
<dbReference type="EMBL" id="KZ851922">
    <property type="protein sequence ID" value="RDH18764.1"/>
    <property type="molecule type" value="Genomic_DNA"/>
</dbReference>
<keyword evidence="1" id="KW-1133">Transmembrane helix</keyword>
<gene>
    <name evidence="2" type="ORF">M747DRAFT_72215</name>
</gene>
<sequence length="81" mass="9644">MSVSKSYDYYLFPSCMFQEDNFFPLECFAFFVHSINYPNYTANEHCLSALTFSFRFFFTLLCLVILDFSFSCLKIPLFFCI</sequence>